<protein>
    <submittedName>
        <fullName evidence="1">Uncharacterized protein</fullName>
    </submittedName>
</protein>
<organism evidence="1">
    <name type="scientific">Siphoviridae sp. ctDwe1</name>
    <dbReference type="NCBI Taxonomy" id="2826200"/>
    <lineage>
        <taxon>Viruses</taxon>
        <taxon>Duplodnaviria</taxon>
        <taxon>Heunggongvirae</taxon>
        <taxon>Uroviricota</taxon>
        <taxon>Caudoviricetes</taxon>
    </lineage>
</organism>
<dbReference type="EMBL" id="BK014827">
    <property type="protein sequence ID" value="DAD77586.1"/>
    <property type="molecule type" value="Genomic_DNA"/>
</dbReference>
<proteinExistence type="predicted"/>
<name>A0A8S5M5T3_9CAUD</name>
<sequence>MAITQITAGQKDWLSTLNNDLSQIGDKVSSSQVGITFINGCSGSAVTTCYLLGGRHLNITVGSVSLGSALTSSSRSIDFGKLATDTDVGQGVAWAYANNWAANGVITRSGTTLTLTANAYFDNISKGTAFNFLLVRSY</sequence>
<accession>A0A8S5M5T3</accession>
<reference evidence="1" key="1">
    <citation type="journal article" date="2021" name="Proc. Natl. Acad. Sci. U.S.A.">
        <title>A Catalog of Tens of Thousands of Viruses from Human Metagenomes Reveals Hidden Associations with Chronic Diseases.</title>
        <authorList>
            <person name="Tisza M.J."/>
            <person name="Buck C.B."/>
        </authorList>
    </citation>
    <scope>NUCLEOTIDE SEQUENCE</scope>
    <source>
        <strain evidence="1">CtDwe1</strain>
    </source>
</reference>
<evidence type="ECO:0000313" key="1">
    <source>
        <dbReference type="EMBL" id="DAD77586.1"/>
    </source>
</evidence>